<dbReference type="PANTHER" id="PTHR40788:SF2">
    <property type="entry name" value="CLR5 DOMAIN-CONTAINING PROTEIN"/>
    <property type="match status" value="1"/>
</dbReference>
<sequence>MDPHQNPHQDPQVDLDVPQDAAPPSNEAFLDMNGPEDQSEDQSVDQILRREWPTIECNEAQRLVQARVSRIFDSHATLRAILERHEATIQKRWTKKTKAQRLAVLLKAWPNMAPKHRPDIIEFRAMVRQKIDDVSKTKHKDYFMWPYINQEDLADPKMLLLLLDARARHNPCEFAAADAEWLRFGKAVRALIPVLVIECAMILQCANGSDEYGRLVSPDENPDIENWVESRRQFLSEDGLMVLQVQDRLMSFLVKCCKQILHDIPEKTLISDAFPIKPQPKLNTGSKTGGFSSLAVVIAEAPYRVSAQLDLDRVESLLTAKTSASEDHIWSLREDPSYFAETQDDIAEHRSEMVKDFFGKAAGVLGKDHKPARWGAVSNTMILSAYHSLEVFSELQSQAQELRVLQEKHAADISPLTDLPQEYAYAIAKFYYFAGKATAAFIFMLKCSVMASPSFRKFHVRVGSDTVMATEEVLKRRGVKAELHERKVLDLFILLWGPDLKAIRPPDVVDEIERLLDLDPKARGLITPCLANFIGKISIVSHCLRQVENYQPWAGRIIHAIGENKVRLQCEFDAKNPLWLAMFTAILQDKKTMAQMGELGDITGGRFTYPIGKRQQTMAFEETEALRRSEANLDAFWAYVDQLTYAKSGELDGFAVQRLLKEPRSIQRTPESVDPIEQANPETKVPAPDGDTACGPSYKPMSTVYFGLSPSKPEDNENSQPRTKTKTRGTANTSSSSTSGSTPEAQDQDEPTPQPTTFQVDARALQVFRTLFHDASVRATPGELPWQEFLHAMVSVGFVPEKLYGSVWQFQPAAELDVGRSIQFHEPHPRPKMPYWIARHHGRRLNRAYGWTGEMFTLREK</sequence>
<evidence type="ECO:0000256" key="1">
    <source>
        <dbReference type="SAM" id="MobiDB-lite"/>
    </source>
</evidence>
<dbReference type="EMBL" id="JAWRVE010000247">
    <property type="protein sequence ID" value="KAL1847238.1"/>
    <property type="molecule type" value="Genomic_DNA"/>
</dbReference>
<proteinExistence type="predicted"/>
<comment type="caution">
    <text evidence="2">The sequence shown here is derived from an EMBL/GenBank/DDBJ whole genome shotgun (WGS) entry which is preliminary data.</text>
</comment>
<keyword evidence="3" id="KW-1185">Reference proteome</keyword>
<feature type="region of interest" description="Disordered" evidence="1">
    <location>
        <begin position="1"/>
        <end position="44"/>
    </location>
</feature>
<feature type="compositionally biased region" description="Polar residues" evidence="1">
    <location>
        <begin position="718"/>
        <end position="732"/>
    </location>
</feature>
<dbReference type="Proteomes" id="UP001583177">
    <property type="component" value="Unassembled WGS sequence"/>
</dbReference>
<evidence type="ECO:0000313" key="2">
    <source>
        <dbReference type="EMBL" id="KAL1847238.1"/>
    </source>
</evidence>
<protein>
    <submittedName>
        <fullName evidence="2">Uncharacterized protein</fullName>
    </submittedName>
</protein>
<feature type="region of interest" description="Disordered" evidence="1">
    <location>
        <begin position="665"/>
        <end position="756"/>
    </location>
</feature>
<reference evidence="2 3" key="1">
    <citation type="journal article" date="2024" name="IMA Fungus">
        <title>IMA Genome - F19 : A genome assembly and annotation guide to empower mycologists, including annotated draft genome sequences of Ceratocystis pirilliformis, Diaporthe australafricana, Fusarium ophioides, Paecilomyces lecythidis, and Sporothrix stenoceras.</title>
        <authorList>
            <person name="Aylward J."/>
            <person name="Wilson A.M."/>
            <person name="Visagie C.M."/>
            <person name="Spraker J."/>
            <person name="Barnes I."/>
            <person name="Buitendag C."/>
            <person name="Ceriani C."/>
            <person name="Del Mar Angel L."/>
            <person name="du Plessis D."/>
            <person name="Fuchs T."/>
            <person name="Gasser K."/>
            <person name="Kramer D."/>
            <person name="Li W."/>
            <person name="Munsamy K."/>
            <person name="Piso A."/>
            <person name="Price J.L."/>
            <person name="Sonnekus B."/>
            <person name="Thomas C."/>
            <person name="van der Nest A."/>
            <person name="van Dijk A."/>
            <person name="van Heerden A."/>
            <person name="van Vuuren N."/>
            <person name="Yilmaz N."/>
            <person name="Duong T.A."/>
            <person name="van der Merwe N.A."/>
            <person name="Wingfield M.J."/>
            <person name="Wingfield B.D."/>
        </authorList>
    </citation>
    <scope>NUCLEOTIDE SEQUENCE [LARGE SCALE GENOMIC DNA]</scope>
    <source>
        <strain evidence="2 3">CMW 18300</strain>
    </source>
</reference>
<accession>A0ABR3VWW7</accession>
<evidence type="ECO:0000313" key="3">
    <source>
        <dbReference type="Proteomes" id="UP001583177"/>
    </source>
</evidence>
<feature type="compositionally biased region" description="Low complexity" evidence="1">
    <location>
        <begin position="9"/>
        <end position="20"/>
    </location>
</feature>
<dbReference type="PANTHER" id="PTHR40788">
    <property type="entry name" value="CLR5 DOMAIN-CONTAINING PROTEIN-RELATED"/>
    <property type="match status" value="1"/>
</dbReference>
<gene>
    <name evidence="2" type="ORF">Daus18300_014002</name>
</gene>
<feature type="compositionally biased region" description="Low complexity" evidence="1">
    <location>
        <begin position="733"/>
        <end position="742"/>
    </location>
</feature>
<organism evidence="2 3">
    <name type="scientific">Diaporthe australafricana</name>
    <dbReference type="NCBI Taxonomy" id="127596"/>
    <lineage>
        <taxon>Eukaryota</taxon>
        <taxon>Fungi</taxon>
        <taxon>Dikarya</taxon>
        <taxon>Ascomycota</taxon>
        <taxon>Pezizomycotina</taxon>
        <taxon>Sordariomycetes</taxon>
        <taxon>Sordariomycetidae</taxon>
        <taxon>Diaporthales</taxon>
        <taxon>Diaporthaceae</taxon>
        <taxon>Diaporthe</taxon>
    </lineage>
</organism>
<name>A0ABR3VWW7_9PEZI</name>